<dbReference type="Proteomes" id="UP000242972">
    <property type="component" value="Unassembled WGS sequence"/>
</dbReference>
<name>A0A2T2XDF5_9FIRM</name>
<dbReference type="AlphaFoldDB" id="A0A2T2XDF5"/>
<protein>
    <submittedName>
        <fullName evidence="1">Uncharacterized protein</fullName>
    </submittedName>
</protein>
<evidence type="ECO:0000313" key="1">
    <source>
        <dbReference type="EMBL" id="PSR32472.1"/>
    </source>
</evidence>
<gene>
    <name evidence="1" type="ORF">C7B46_14220</name>
</gene>
<dbReference type="EMBL" id="PXYW01000040">
    <property type="protein sequence ID" value="PSR32472.1"/>
    <property type="molecule type" value="Genomic_DNA"/>
</dbReference>
<accession>A0A2T2XDF5</accession>
<proteinExistence type="predicted"/>
<comment type="caution">
    <text evidence="1">The sequence shown here is derived from an EMBL/GenBank/DDBJ whole genome shotgun (WGS) entry which is preliminary data.</text>
</comment>
<reference evidence="1 2" key="1">
    <citation type="journal article" date="2014" name="BMC Genomics">
        <title>Comparison of environmental and isolate Sulfobacillus genomes reveals diverse carbon, sulfur, nitrogen, and hydrogen metabolisms.</title>
        <authorList>
            <person name="Justice N.B."/>
            <person name="Norman A."/>
            <person name="Brown C.T."/>
            <person name="Singh A."/>
            <person name="Thomas B.C."/>
            <person name="Banfield J.F."/>
        </authorList>
    </citation>
    <scope>NUCLEOTIDE SEQUENCE [LARGE SCALE GENOMIC DNA]</scope>
    <source>
        <strain evidence="1">AMDSBA4</strain>
    </source>
</reference>
<evidence type="ECO:0000313" key="2">
    <source>
        <dbReference type="Proteomes" id="UP000242972"/>
    </source>
</evidence>
<sequence>MSPTITLERGKPSSYFAGCRLTCTQTVGKVYVDAGMIDAVYDVADEAAGAGVGVDERELHHVACKNQIPWIKGGVYLVVVIETFASCSPTDAAR</sequence>
<organism evidence="1 2">
    <name type="scientific">Sulfobacillus benefaciens</name>
    <dbReference type="NCBI Taxonomy" id="453960"/>
    <lineage>
        <taxon>Bacteria</taxon>
        <taxon>Bacillati</taxon>
        <taxon>Bacillota</taxon>
        <taxon>Clostridia</taxon>
        <taxon>Eubacteriales</taxon>
        <taxon>Clostridiales Family XVII. Incertae Sedis</taxon>
        <taxon>Sulfobacillus</taxon>
    </lineage>
</organism>